<reference evidence="2 3" key="1">
    <citation type="submission" date="2018-05" db="EMBL/GenBank/DDBJ databases">
        <authorList>
            <person name="Zhang Y.-J."/>
        </authorList>
    </citation>
    <scope>NUCLEOTIDE SEQUENCE [LARGE SCALE GENOMIC DNA]</scope>
    <source>
        <strain evidence="2 3">CY04</strain>
    </source>
</reference>
<name>A0ABX0WBQ4_9RHOB</name>
<proteinExistence type="predicted"/>
<comment type="caution">
    <text evidence="2">The sequence shown here is derived from an EMBL/GenBank/DDBJ whole genome shotgun (WGS) entry which is preliminary data.</text>
</comment>
<keyword evidence="3" id="KW-1185">Reference proteome</keyword>
<protein>
    <submittedName>
        <fullName evidence="2">Uncharacterized protein</fullName>
    </submittedName>
</protein>
<sequence>MTENSAAIEEAWARNHQELHRNISLANSYRLELSKILLAVTAGIFAFTVAFPPVVEAGTDITQLSV</sequence>
<keyword evidence="1" id="KW-1133">Transmembrane helix</keyword>
<evidence type="ECO:0000256" key="1">
    <source>
        <dbReference type="SAM" id="Phobius"/>
    </source>
</evidence>
<feature type="transmembrane region" description="Helical" evidence="1">
    <location>
        <begin position="36"/>
        <end position="55"/>
    </location>
</feature>
<evidence type="ECO:0000313" key="2">
    <source>
        <dbReference type="EMBL" id="NIZ62194.1"/>
    </source>
</evidence>
<keyword evidence="1" id="KW-0472">Membrane</keyword>
<keyword evidence="1" id="KW-0812">Transmembrane</keyword>
<dbReference type="RefSeq" id="WP_167684817.1">
    <property type="nucleotide sequence ID" value="NZ_QHLQ01000014.1"/>
</dbReference>
<gene>
    <name evidence="2" type="ORF">DL239_14530</name>
</gene>
<evidence type="ECO:0000313" key="3">
    <source>
        <dbReference type="Proteomes" id="UP001429564"/>
    </source>
</evidence>
<accession>A0ABX0WBQ4</accession>
<organism evidence="2 3">
    <name type="scientific">Parasedimentitalea denitrificans</name>
    <dbReference type="NCBI Taxonomy" id="2211118"/>
    <lineage>
        <taxon>Bacteria</taxon>
        <taxon>Pseudomonadati</taxon>
        <taxon>Pseudomonadota</taxon>
        <taxon>Alphaproteobacteria</taxon>
        <taxon>Rhodobacterales</taxon>
        <taxon>Paracoccaceae</taxon>
        <taxon>Parasedimentitalea</taxon>
    </lineage>
</organism>
<dbReference type="Proteomes" id="UP001429564">
    <property type="component" value="Unassembled WGS sequence"/>
</dbReference>
<dbReference type="EMBL" id="QHLQ01000014">
    <property type="protein sequence ID" value="NIZ62194.1"/>
    <property type="molecule type" value="Genomic_DNA"/>
</dbReference>